<protein>
    <submittedName>
        <fullName evidence="2">Uncharacterized protein</fullName>
    </submittedName>
</protein>
<reference evidence="2" key="1">
    <citation type="submission" date="2021-12" db="EMBL/GenBank/DDBJ databases">
        <title>Convergent genome expansion in fungi linked to evolution of root-endophyte symbiosis.</title>
        <authorList>
            <consortium name="DOE Joint Genome Institute"/>
            <person name="Ke Y.-H."/>
            <person name="Bonito G."/>
            <person name="Liao H.-L."/>
            <person name="Looney B."/>
            <person name="Rojas-Flechas A."/>
            <person name="Nash J."/>
            <person name="Hameed K."/>
            <person name="Schadt C."/>
            <person name="Martin F."/>
            <person name="Crous P.W."/>
            <person name="Miettinen O."/>
            <person name="Magnuson J.K."/>
            <person name="Labbe J."/>
            <person name="Jacobson D."/>
            <person name="Doktycz M.J."/>
            <person name="Veneault-Fourrey C."/>
            <person name="Kuo A."/>
            <person name="Mondo S."/>
            <person name="Calhoun S."/>
            <person name="Riley R."/>
            <person name="Ohm R."/>
            <person name="LaButti K."/>
            <person name="Andreopoulos B."/>
            <person name="Pangilinan J."/>
            <person name="Nolan M."/>
            <person name="Tritt A."/>
            <person name="Clum A."/>
            <person name="Lipzen A."/>
            <person name="Daum C."/>
            <person name="Barry K."/>
            <person name="Grigoriev I.V."/>
            <person name="Vilgalys R."/>
        </authorList>
    </citation>
    <scope>NUCLEOTIDE SEQUENCE</scope>
    <source>
        <strain evidence="2">PMI_201</strain>
    </source>
</reference>
<organism evidence="2 3">
    <name type="scientific">Talaromyces proteolyticus</name>
    <dbReference type="NCBI Taxonomy" id="1131652"/>
    <lineage>
        <taxon>Eukaryota</taxon>
        <taxon>Fungi</taxon>
        <taxon>Dikarya</taxon>
        <taxon>Ascomycota</taxon>
        <taxon>Pezizomycotina</taxon>
        <taxon>Eurotiomycetes</taxon>
        <taxon>Eurotiomycetidae</taxon>
        <taxon>Eurotiales</taxon>
        <taxon>Trichocomaceae</taxon>
        <taxon>Talaromyces</taxon>
        <taxon>Talaromyces sect. Bacilispori</taxon>
    </lineage>
</organism>
<dbReference type="Pfam" id="PF12720">
    <property type="entry name" value="DUF3807"/>
    <property type="match status" value="1"/>
</dbReference>
<dbReference type="RefSeq" id="XP_046065464.1">
    <property type="nucleotide sequence ID" value="XM_046221321.1"/>
</dbReference>
<feature type="region of interest" description="Disordered" evidence="1">
    <location>
        <begin position="25"/>
        <end position="51"/>
    </location>
</feature>
<sequence length="179" mass="20760">MQDIQIPTVTPEDLVKFQKDHFPSAHQTYPHPLVYPDNEEHGDEEVYEEDDLGYYEDGVKRTLTDEQIRIFRHSEIHNLLRERERQREETEEEDRLLKGDESSPERDDSQGVGGDGLAAKMRPQKTAQHNAEKRERDVDANTEHVEQNETLDDKGRVTQKARGPVDSYAGRKIVSYSDD</sequence>
<dbReference type="PANTHER" id="PTHR40642">
    <property type="entry name" value="YALI0F31295P"/>
    <property type="match status" value="1"/>
</dbReference>
<feature type="compositionally biased region" description="Basic and acidic residues" evidence="1">
    <location>
        <begin position="130"/>
        <end position="156"/>
    </location>
</feature>
<dbReference type="PANTHER" id="PTHR40642:SF1">
    <property type="entry name" value="YALI0F31295P"/>
    <property type="match status" value="1"/>
</dbReference>
<accession>A0AAD4KEN0</accession>
<comment type="caution">
    <text evidence="2">The sequence shown here is derived from an EMBL/GenBank/DDBJ whole genome shotgun (WGS) entry which is preliminary data.</text>
</comment>
<keyword evidence="3" id="KW-1185">Reference proteome</keyword>
<evidence type="ECO:0000256" key="1">
    <source>
        <dbReference type="SAM" id="MobiDB-lite"/>
    </source>
</evidence>
<dbReference type="AlphaFoldDB" id="A0AAD4KEN0"/>
<name>A0AAD4KEN0_9EURO</name>
<proteinExistence type="predicted"/>
<evidence type="ECO:0000313" key="2">
    <source>
        <dbReference type="EMBL" id="KAH8689038.1"/>
    </source>
</evidence>
<dbReference type="InterPro" id="IPR024526">
    <property type="entry name" value="DUF3807"/>
</dbReference>
<evidence type="ECO:0000313" key="3">
    <source>
        <dbReference type="Proteomes" id="UP001201262"/>
    </source>
</evidence>
<dbReference type="Proteomes" id="UP001201262">
    <property type="component" value="Unassembled WGS sequence"/>
</dbReference>
<dbReference type="GeneID" id="70251608"/>
<feature type="compositionally biased region" description="Basic and acidic residues" evidence="1">
    <location>
        <begin position="74"/>
        <end position="88"/>
    </location>
</feature>
<dbReference type="EMBL" id="JAJTJA010000016">
    <property type="protein sequence ID" value="KAH8689038.1"/>
    <property type="molecule type" value="Genomic_DNA"/>
</dbReference>
<feature type="region of interest" description="Disordered" evidence="1">
    <location>
        <begin position="74"/>
        <end position="179"/>
    </location>
</feature>
<feature type="compositionally biased region" description="Acidic residues" evidence="1">
    <location>
        <begin position="40"/>
        <end position="51"/>
    </location>
</feature>
<feature type="compositionally biased region" description="Basic and acidic residues" evidence="1">
    <location>
        <begin position="95"/>
        <end position="109"/>
    </location>
</feature>
<gene>
    <name evidence="2" type="ORF">BGW36DRAFT_433801</name>
</gene>